<evidence type="ECO:0000313" key="1">
    <source>
        <dbReference type="EMBL" id="MDI9258131.1"/>
    </source>
</evidence>
<protein>
    <submittedName>
        <fullName evidence="1">Uncharacterized protein</fullName>
    </submittedName>
</protein>
<dbReference type="RefSeq" id="WP_283239797.1">
    <property type="nucleotide sequence ID" value="NZ_JASGBP010000009.1"/>
</dbReference>
<proteinExistence type="predicted"/>
<gene>
    <name evidence="1" type="ORF">QHT84_11965</name>
</gene>
<dbReference type="EMBL" id="JASGBP010000009">
    <property type="protein sequence ID" value="MDI9258131.1"/>
    <property type="molecule type" value="Genomic_DNA"/>
</dbReference>
<comment type="caution">
    <text evidence="1">The sequence shown here is derived from an EMBL/GenBank/DDBJ whole genome shotgun (WGS) entry which is preliminary data.</text>
</comment>
<sequence length="71" mass="8507">MGHEVYSATKQSIIKACHNKELFLNELRKAIKILLPHQKENLLNWLFFYTADKPEPEKWFLEFLDKNKMVS</sequence>
<organism evidence="1 2">
    <name type="scientific">Flavobacterium sedimenticola</name>
    <dbReference type="NCBI Taxonomy" id="3043286"/>
    <lineage>
        <taxon>Bacteria</taxon>
        <taxon>Pseudomonadati</taxon>
        <taxon>Bacteroidota</taxon>
        <taxon>Flavobacteriia</taxon>
        <taxon>Flavobacteriales</taxon>
        <taxon>Flavobacteriaceae</taxon>
        <taxon>Flavobacterium</taxon>
    </lineage>
</organism>
<accession>A0ABT6XSP8</accession>
<evidence type="ECO:0000313" key="2">
    <source>
        <dbReference type="Proteomes" id="UP001230035"/>
    </source>
</evidence>
<name>A0ABT6XSP8_9FLAO</name>
<dbReference type="Proteomes" id="UP001230035">
    <property type="component" value="Unassembled WGS sequence"/>
</dbReference>
<keyword evidence="2" id="KW-1185">Reference proteome</keyword>
<reference evidence="1 2" key="1">
    <citation type="submission" date="2023-05" db="EMBL/GenBank/DDBJ databases">
        <title>Flavobacterium sedimenti sp. nov., isolated from the sediment.</title>
        <authorList>
            <person name="Wu N."/>
        </authorList>
    </citation>
    <scope>NUCLEOTIDE SEQUENCE [LARGE SCALE GENOMIC DNA]</scope>
    <source>
        <strain evidence="1 2">YZ-48</strain>
    </source>
</reference>